<protein>
    <recommendedName>
        <fullName evidence="3 9">6-carboxy-5,6,7,8-tetrahydropterin synthase</fullName>
        <ecNumber evidence="9">4.-.-.-</ecNumber>
    </recommendedName>
</protein>
<feature type="active site" description="Proton acceptor" evidence="10">
    <location>
        <position position="24"/>
    </location>
</feature>
<evidence type="ECO:0000256" key="4">
    <source>
        <dbReference type="ARBA" id="ARBA00022723"/>
    </source>
</evidence>
<dbReference type="AlphaFoldDB" id="G2PJH7"/>
<feature type="binding site" evidence="11">
    <location>
        <position position="30"/>
    </location>
    <ligand>
        <name>Zn(2+)</name>
        <dbReference type="ChEBI" id="CHEBI:29105"/>
    </ligand>
</feature>
<dbReference type="GO" id="GO:0046872">
    <property type="term" value="F:metal ion binding"/>
    <property type="evidence" value="ECO:0007669"/>
    <property type="project" value="UniProtKB-KW"/>
</dbReference>
<evidence type="ECO:0000313" key="12">
    <source>
        <dbReference type="EMBL" id="AEM71927.1"/>
    </source>
</evidence>
<dbReference type="NCBIfam" id="TIGR03367">
    <property type="entry name" value="queuosine_QueD"/>
    <property type="match status" value="1"/>
</dbReference>
<evidence type="ECO:0000256" key="9">
    <source>
        <dbReference type="PIRNR" id="PIRNR006113"/>
    </source>
</evidence>
<evidence type="ECO:0000256" key="1">
    <source>
        <dbReference type="ARBA" id="ARBA00005061"/>
    </source>
</evidence>
<dbReference type="EMBL" id="CP002999">
    <property type="protein sequence ID" value="AEM71927.1"/>
    <property type="molecule type" value="Genomic_DNA"/>
</dbReference>
<dbReference type="STRING" id="886377.Murru_2904"/>
<sequence length="118" mass="13620">MILFKHFNFDSAHFLPNVPDGHKCRILHGHTYRLTLYFEGELDKDLGWVIDFSDIKRAVNPIIGRVDHKLLNDIEGLENPTCEQVAIWLWDKIKAKIPQLCKIKLYETPTSGVVYEGA</sequence>
<dbReference type="HOGENOM" id="CLU_111016_6_1_10"/>
<keyword evidence="6 9" id="KW-0862">Zinc</keyword>
<dbReference type="InterPro" id="IPR038418">
    <property type="entry name" value="6-PTP_synth/QueD_sf"/>
</dbReference>
<dbReference type="SUPFAM" id="SSF55620">
    <property type="entry name" value="Tetrahydrobiopterin biosynthesis enzymes-like"/>
    <property type="match status" value="1"/>
</dbReference>
<comment type="pathway">
    <text evidence="1 9">Purine metabolism; 7-cyano-7-deazaguanine biosynthesis.</text>
</comment>
<dbReference type="Proteomes" id="UP000008908">
    <property type="component" value="Chromosome"/>
</dbReference>
<evidence type="ECO:0000256" key="2">
    <source>
        <dbReference type="ARBA" id="ARBA00008900"/>
    </source>
</evidence>
<accession>G2PJH7</accession>
<dbReference type="GO" id="GO:0070497">
    <property type="term" value="F:6-carboxytetrahydropterin synthase activity"/>
    <property type="evidence" value="ECO:0007669"/>
    <property type="project" value="UniProtKB-EC"/>
</dbReference>
<evidence type="ECO:0000256" key="8">
    <source>
        <dbReference type="ARBA" id="ARBA00048807"/>
    </source>
</evidence>
<comment type="cofactor">
    <cofactor evidence="9 11">
        <name>Zn(2+)</name>
        <dbReference type="ChEBI" id="CHEBI:29105"/>
    </cofactor>
    <text evidence="9 11">Binds 1 zinc ion per subunit.</text>
</comment>
<comment type="catalytic activity">
    <reaction evidence="8 9">
        <text>7,8-dihydroneopterin 3'-triphosphate + H2O = 6-carboxy-5,6,7,8-tetrahydropterin + triphosphate + acetaldehyde + 2 H(+)</text>
        <dbReference type="Rhea" id="RHEA:27966"/>
        <dbReference type="ChEBI" id="CHEBI:15343"/>
        <dbReference type="ChEBI" id="CHEBI:15377"/>
        <dbReference type="ChEBI" id="CHEBI:15378"/>
        <dbReference type="ChEBI" id="CHEBI:18036"/>
        <dbReference type="ChEBI" id="CHEBI:58462"/>
        <dbReference type="ChEBI" id="CHEBI:61032"/>
        <dbReference type="EC" id="4.1.2.50"/>
    </reaction>
</comment>
<evidence type="ECO:0000256" key="11">
    <source>
        <dbReference type="PIRSR" id="PIRSR006113-2"/>
    </source>
</evidence>
<dbReference type="GO" id="GO:0008616">
    <property type="term" value="P:tRNA queuosine(34) biosynthetic process"/>
    <property type="evidence" value="ECO:0007669"/>
    <property type="project" value="UniProtKB-KW"/>
</dbReference>
<dbReference type="PANTHER" id="PTHR12589">
    <property type="entry name" value="PYRUVOYL TETRAHYDROBIOPTERIN SYNTHASE"/>
    <property type="match status" value="1"/>
</dbReference>
<keyword evidence="7 9" id="KW-0456">Lyase</keyword>
<dbReference type="PIRSF" id="PIRSF006113">
    <property type="entry name" value="PTP_synth"/>
    <property type="match status" value="1"/>
</dbReference>
<keyword evidence="4 9" id="KW-0479">Metal-binding</keyword>
<dbReference type="Gene3D" id="3.30.479.10">
    <property type="entry name" value="6-pyruvoyl tetrahydropterin synthase/QueD"/>
    <property type="match status" value="1"/>
</dbReference>
<reference evidence="13" key="1">
    <citation type="submission" date="2011-08" db="EMBL/GenBank/DDBJ databases">
        <title>The complete genome of Muricauda ruestringensis DSM 13258.</title>
        <authorList>
            <person name="Lucas S."/>
            <person name="Han J."/>
            <person name="Lapidus A."/>
            <person name="Bruce D."/>
            <person name="Goodwin L."/>
            <person name="Pitluck S."/>
            <person name="Peters L."/>
            <person name="Kyrpides N."/>
            <person name="Mavromatis K."/>
            <person name="Ivanova N."/>
            <person name="Ovchinnikova G."/>
            <person name="Teshima H."/>
            <person name="Detter J.C."/>
            <person name="Tapia R."/>
            <person name="Han C."/>
            <person name="Land M."/>
            <person name="Hauser L."/>
            <person name="Markowitz V."/>
            <person name="Cheng J.-F."/>
            <person name="Hugenholtz P."/>
            <person name="Woyke T."/>
            <person name="Wu D."/>
            <person name="Spring S."/>
            <person name="Schroeder M."/>
            <person name="Brambilla E."/>
            <person name="Klenk H.-P."/>
            <person name="Eisen J.A."/>
        </authorList>
    </citation>
    <scope>NUCLEOTIDE SEQUENCE [LARGE SCALE GENOMIC DNA]</scope>
    <source>
        <strain evidence="13">DSM 13258 / LMG 19739 / B1</strain>
    </source>
</reference>
<feature type="active site" description="Charge relay system" evidence="10">
    <location>
        <position position="107"/>
    </location>
</feature>
<dbReference type="OrthoDB" id="9804698at2"/>
<feature type="binding site" evidence="11">
    <location>
        <position position="28"/>
    </location>
    <ligand>
        <name>Zn(2+)</name>
        <dbReference type="ChEBI" id="CHEBI:29105"/>
    </ligand>
</feature>
<evidence type="ECO:0000256" key="7">
    <source>
        <dbReference type="ARBA" id="ARBA00023239"/>
    </source>
</evidence>
<evidence type="ECO:0000256" key="10">
    <source>
        <dbReference type="PIRSR" id="PIRSR006113-1"/>
    </source>
</evidence>
<evidence type="ECO:0000256" key="6">
    <source>
        <dbReference type="ARBA" id="ARBA00022833"/>
    </source>
</evidence>
<comment type="similarity">
    <text evidence="2 9">Belongs to the PTPS family. QueD subfamily.</text>
</comment>
<name>G2PJH7_ALLRU</name>
<dbReference type="RefSeq" id="WP_014034208.1">
    <property type="nucleotide sequence ID" value="NC_015945.1"/>
</dbReference>
<proteinExistence type="inferred from homology"/>
<dbReference type="KEGG" id="mrs:Murru_2904"/>
<evidence type="ECO:0000256" key="5">
    <source>
        <dbReference type="ARBA" id="ARBA00022785"/>
    </source>
</evidence>
<gene>
    <name evidence="12" type="ordered locus">Murru_2904</name>
</gene>
<evidence type="ECO:0000313" key="13">
    <source>
        <dbReference type="Proteomes" id="UP000008908"/>
    </source>
</evidence>
<dbReference type="EC" id="4.-.-.-" evidence="9"/>
<dbReference type="eggNOG" id="COG0720">
    <property type="taxonomic scope" value="Bacteria"/>
</dbReference>
<feature type="active site" description="Charge relay system" evidence="10">
    <location>
        <position position="68"/>
    </location>
</feature>
<keyword evidence="5 9" id="KW-0671">Queuosine biosynthesis</keyword>
<reference evidence="12 13" key="2">
    <citation type="journal article" date="2012" name="Stand. Genomic Sci.">
        <title>Complete genome sequence of the facultatively anaerobic, appendaged bacterium Muricauda ruestringensis type strain (B1(T)).</title>
        <authorList>
            <person name="Huntemann M."/>
            <person name="Teshima H."/>
            <person name="Lapidus A."/>
            <person name="Nolan M."/>
            <person name="Lucas S."/>
            <person name="Hammon N."/>
            <person name="Deshpande S."/>
            <person name="Cheng J.F."/>
            <person name="Tapia R."/>
            <person name="Goodwin L.A."/>
            <person name="Pitluck S."/>
            <person name="Liolios K."/>
            <person name="Pagani I."/>
            <person name="Ivanova N."/>
            <person name="Mavromatis K."/>
            <person name="Mikhailova N."/>
            <person name="Pati A."/>
            <person name="Chen A."/>
            <person name="Palaniappan K."/>
            <person name="Land M."/>
            <person name="Hauser L."/>
            <person name="Pan C."/>
            <person name="Brambilla E.M."/>
            <person name="Rohde M."/>
            <person name="Spring S."/>
            <person name="Goker M."/>
            <person name="Detter J.C."/>
            <person name="Bristow J."/>
            <person name="Eisen J.A."/>
            <person name="Markowitz V."/>
            <person name="Hugenholtz P."/>
            <person name="Kyrpides N.C."/>
            <person name="Klenk H.P."/>
            <person name="Woyke T."/>
        </authorList>
    </citation>
    <scope>NUCLEOTIDE SEQUENCE [LARGE SCALE GENOMIC DNA]</scope>
    <source>
        <strain evidence="13">DSM 13258 / LMG 19739 / B1</strain>
    </source>
</reference>
<feature type="binding site" evidence="11">
    <location>
        <position position="13"/>
    </location>
    <ligand>
        <name>Zn(2+)</name>
        <dbReference type="ChEBI" id="CHEBI:29105"/>
    </ligand>
</feature>
<dbReference type="Pfam" id="PF01242">
    <property type="entry name" value="PTPS"/>
    <property type="match status" value="1"/>
</dbReference>
<dbReference type="PANTHER" id="PTHR12589:SF7">
    <property type="entry name" value="6-PYRUVOYL TETRAHYDROBIOPTERIN SYNTHASE"/>
    <property type="match status" value="1"/>
</dbReference>
<evidence type="ECO:0000256" key="3">
    <source>
        <dbReference type="ARBA" id="ARBA00018141"/>
    </source>
</evidence>
<dbReference type="FunFam" id="3.30.479.10:FF:000001">
    <property type="entry name" value="6-carboxy-5,6,7,8-tetrahydropterin synthase"/>
    <property type="match status" value="1"/>
</dbReference>
<organism evidence="12 13">
    <name type="scientific">Allomuricauda ruestringensis (strain DSM 13258 / CIP 107369 / LMG 19739 / B1)</name>
    <name type="common">Muricauda ruestringensis</name>
    <dbReference type="NCBI Taxonomy" id="886377"/>
    <lineage>
        <taxon>Bacteria</taxon>
        <taxon>Pseudomonadati</taxon>
        <taxon>Bacteroidota</taxon>
        <taxon>Flavobacteriia</taxon>
        <taxon>Flavobacteriales</taxon>
        <taxon>Flavobacteriaceae</taxon>
        <taxon>Flagellimonas</taxon>
    </lineage>
</organism>
<dbReference type="InterPro" id="IPR007115">
    <property type="entry name" value="6-PTP_synth/QueD"/>
</dbReference>
<keyword evidence="13" id="KW-1185">Reference proteome</keyword>
<dbReference type="UniPathway" id="UPA00391"/>